<evidence type="ECO:0000256" key="2">
    <source>
        <dbReference type="ARBA" id="ARBA00008682"/>
    </source>
</evidence>
<dbReference type="KEGG" id="ffu:CLAFUR5_05197"/>
<evidence type="ECO:0000256" key="4">
    <source>
        <dbReference type="ARBA" id="ARBA00022801"/>
    </source>
</evidence>
<dbReference type="SUPFAM" id="SSF54556">
    <property type="entry name" value="Chitinase insertion domain"/>
    <property type="match status" value="1"/>
</dbReference>
<dbReference type="InterPro" id="IPR001223">
    <property type="entry name" value="Glyco_hydro18_cat"/>
</dbReference>
<comment type="similarity">
    <text evidence="2">Belongs to the glycosyl hydrolase 18 family. Chitinase class V subfamily.</text>
</comment>
<gene>
    <name evidence="11" type="ORF">CLAFUR5_05197</name>
</gene>
<evidence type="ECO:0000256" key="3">
    <source>
        <dbReference type="ARBA" id="ARBA00012729"/>
    </source>
</evidence>
<proteinExistence type="inferred from homology"/>
<dbReference type="RefSeq" id="XP_047761300.1">
    <property type="nucleotide sequence ID" value="XM_047904345.1"/>
</dbReference>
<evidence type="ECO:0000256" key="1">
    <source>
        <dbReference type="ARBA" id="ARBA00000822"/>
    </source>
</evidence>
<dbReference type="Gene3D" id="3.10.50.10">
    <property type="match status" value="1"/>
</dbReference>
<dbReference type="PROSITE" id="PS01095">
    <property type="entry name" value="GH18_1"/>
    <property type="match status" value="1"/>
</dbReference>
<keyword evidence="4 9" id="KW-0378">Hydrolase</keyword>
<dbReference type="InterPro" id="IPR011583">
    <property type="entry name" value="Chitinase_II/V-like_cat"/>
</dbReference>
<accession>A0A9Q8P893</accession>
<dbReference type="PANTHER" id="PTHR11177">
    <property type="entry name" value="CHITINASE"/>
    <property type="match status" value="1"/>
</dbReference>
<dbReference type="InterPro" id="IPR050314">
    <property type="entry name" value="Glycosyl_Hydrlase_18"/>
</dbReference>
<dbReference type="PANTHER" id="PTHR11177:SF317">
    <property type="entry name" value="CHITINASE 12-RELATED"/>
    <property type="match status" value="1"/>
</dbReference>
<evidence type="ECO:0000256" key="6">
    <source>
        <dbReference type="ARBA" id="ARBA00023277"/>
    </source>
</evidence>
<name>A0A9Q8P893_PASFU</name>
<dbReference type="PROSITE" id="PS51910">
    <property type="entry name" value="GH18_2"/>
    <property type="match status" value="1"/>
</dbReference>
<organism evidence="11 12">
    <name type="scientific">Passalora fulva</name>
    <name type="common">Tomato leaf mold</name>
    <name type="synonym">Cladosporium fulvum</name>
    <dbReference type="NCBI Taxonomy" id="5499"/>
    <lineage>
        <taxon>Eukaryota</taxon>
        <taxon>Fungi</taxon>
        <taxon>Dikarya</taxon>
        <taxon>Ascomycota</taxon>
        <taxon>Pezizomycotina</taxon>
        <taxon>Dothideomycetes</taxon>
        <taxon>Dothideomycetidae</taxon>
        <taxon>Mycosphaerellales</taxon>
        <taxon>Mycosphaerellaceae</taxon>
        <taxon>Fulvia</taxon>
    </lineage>
</organism>
<dbReference type="GO" id="GO:0008061">
    <property type="term" value="F:chitin binding"/>
    <property type="evidence" value="ECO:0007669"/>
    <property type="project" value="InterPro"/>
</dbReference>
<dbReference type="InterPro" id="IPR017853">
    <property type="entry name" value="GH"/>
</dbReference>
<dbReference type="GO" id="GO:0006032">
    <property type="term" value="P:chitin catabolic process"/>
    <property type="evidence" value="ECO:0007669"/>
    <property type="project" value="UniProtKB-KW"/>
</dbReference>
<keyword evidence="7 9" id="KW-0326">Glycosidase</keyword>
<evidence type="ECO:0000256" key="5">
    <source>
        <dbReference type="ARBA" id="ARBA00023024"/>
    </source>
</evidence>
<keyword evidence="5" id="KW-0146">Chitin degradation</keyword>
<dbReference type="InterPro" id="IPR001579">
    <property type="entry name" value="Glyco_hydro_18_chit_AS"/>
</dbReference>
<evidence type="ECO:0000313" key="11">
    <source>
        <dbReference type="EMBL" id="UJO16934.1"/>
    </source>
</evidence>
<protein>
    <recommendedName>
        <fullName evidence="3">chitinase</fullName>
        <ecNumber evidence="3">3.2.1.14</ecNumber>
    </recommendedName>
</protein>
<dbReference type="AlphaFoldDB" id="A0A9Q8P893"/>
<dbReference type="GO" id="GO:0008843">
    <property type="term" value="F:endochitinase activity"/>
    <property type="evidence" value="ECO:0007669"/>
    <property type="project" value="UniProtKB-EC"/>
</dbReference>
<dbReference type="Pfam" id="PF00704">
    <property type="entry name" value="Glyco_hydro_18"/>
    <property type="match status" value="1"/>
</dbReference>
<evidence type="ECO:0000259" key="10">
    <source>
        <dbReference type="PROSITE" id="PS51910"/>
    </source>
</evidence>
<dbReference type="GO" id="GO:0000272">
    <property type="term" value="P:polysaccharide catabolic process"/>
    <property type="evidence" value="ECO:0007669"/>
    <property type="project" value="UniProtKB-KW"/>
</dbReference>
<evidence type="ECO:0000256" key="8">
    <source>
        <dbReference type="ARBA" id="ARBA00023326"/>
    </source>
</evidence>
<dbReference type="Gene3D" id="3.20.20.80">
    <property type="entry name" value="Glycosidases"/>
    <property type="match status" value="1"/>
</dbReference>
<dbReference type="Proteomes" id="UP000756132">
    <property type="component" value="Chromosome 4"/>
</dbReference>
<dbReference type="InterPro" id="IPR029070">
    <property type="entry name" value="Chitinase_insertion_sf"/>
</dbReference>
<evidence type="ECO:0000256" key="9">
    <source>
        <dbReference type="RuleBase" id="RU000489"/>
    </source>
</evidence>
<dbReference type="SMART" id="SM00636">
    <property type="entry name" value="Glyco_18"/>
    <property type="match status" value="1"/>
</dbReference>
<comment type="catalytic activity">
    <reaction evidence="1">
        <text>Random endo-hydrolysis of N-acetyl-beta-D-glucosaminide (1-&gt;4)-beta-linkages in chitin and chitodextrins.</text>
        <dbReference type="EC" id="3.2.1.14"/>
    </reaction>
</comment>
<keyword evidence="6" id="KW-0119">Carbohydrate metabolism</keyword>
<dbReference type="OMA" id="NDYNCES"/>
<evidence type="ECO:0000256" key="7">
    <source>
        <dbReference type="ARBA" id="ARBA00023295"/>
    </source>
</evidence>
<dbReference type="EC" id="3.2.1.14" evidence="3"/>
<keyword evidence="8" id="KW-0624">Polysaccharide degradation</keyword>
<dbReference type="OrthoDB" id="76388at2759"/>
<evidence type="ECO:0000313" key="12">
    <source>
        <dbReference type="Proteomes" id="UP000756132"/>
    </source>
</evidence>
<dbReference type="GO" id="GO:0005576">
    <property type="term" value="C:extracellular region"/>
    <property type="evidence" value="ECO:0007669"/>
    <property type="project" value="TreeGrafter"/>
</dbReference>
<reference evidence="11" key="1">
    <citation type="submission" date="2021-12" db="EMBL/GenBank/DDBJ databases">
        <authorList>
            <person name="Zaccaron A."/>
            <person name="Stergiopoulos I."/>
        </authorList>
    </citation>
    <scope>NUCLEOTIDE SEQUENCE</scope>
    <source>
        <strain evidence="11">Race5_Kim</strain>
    </source>
</reference>
<feature type="domain" description="GH18" evidence="10">
    <location>
        <begin position="42"/>
        <end position="406"/>
    </location>
</feature>
<reference evidence="11" key="2">
    <citation type="journal article" date="2022" name="Microb. Genom.">
        <title>A chromosome-scale genome assembly of the tomato pathogen Cladosporium fulvum reveals a compartmentalized genome architecture and the presence of a dispensable chromosome.</title>
        <authorList>
            <person name="Zaccaron A.Z."/>
            <person name="Chen L.H."/>
            <person name="Samaras A."/>
            <person name="Stergiopoulos I."/>
        </authorList>
    </citation>
    <scope>NUCLEOTIDE SEQUENCE</scope>
    <source>
        <strain evidence="11">Race5_Kim</strain>
    </source>
</reference>
<dbReference type="SUPFAM" id="SSF51445">
    <property type="entry name" value="(Trans)glycosidases"/>
    <property type="match status" value="1"/>
</dbReference>
<dbReference type="GeneID" id="71985075"/>
<sequence length="406" mass="43893">MTYSGVTSDQKTTATLLKTCVTCSSTGSLHTARPNAPKADGLLSMVYYLNWAVYGRNFLPENIGNPERFTHILYGFAKKDTDGTVSLSDPYADLEKSCGKSDGTGGCIAASQELKKGNSKLKTLLSIGGWGYFQAGRFGVASTSARREKSAESAVALAEQHQFDGIDIDWEYPQDDIAGENFLELLRVTRTSLDASSISTPLMTVAISPNAERYSHLKIKEMDGVLDYWLLMGYDYSGSFNKTTAHSANVYPSTSNPLATPFNTHEGLEAYMKSGVPSNKIILGMPLYGHDFVGTDGLGQPFSTASLGSWPDPADKGPTGVWDYKALAAKLANTTQMDKEVIASWSYDNITHTLVSYDNQDVAELKGQYIVDQGLGGAMWWEISGDEESDGGLSLVDATLKAFGSE</sequence>
<dbReference type="EMBL" id="CP090166">
    <property type="protein sequence ID" value="UJO16934.1"/>
    <property type="molecule type" value="Genomic_DNA"/>
</dbReference>
<keyword evidence="12" id="KW-1185">Reference proteome</keyword>